<feature type="region of interest" description="Disordered" evidence="1">
    <location>
        <begin position="1"/>
        <end position="122"/>
    </location>
</feature>
<dbReference type="Proteomes" id="UP000504635">
    <property type="component" value="Unplaced"/>
</dbReference>
<feature type="compositionally biased region" description="Acidic residues" evidence="1">
    <location>
        <begin position="102"/>
        <end position="114"/>
    </location>
</feature>
<gene>
    <name evidence="4" type="primary">LOC115886334</name>
    <name evidence="3" type="synonym">LOC115884984</name>
</gene>
<dbReference type="GeneID" id="115886334"/>
<name>A0A6J2YDN7_SITOR</name>
<feature type="compositionally biased region" description="Basic and acidic residues" evidence="1">
    <location>
        <begin position="36"/>
        <end position="51"/>
    </location>
</feature>
<proteinExistence type="predicted"/>
<feature type="compositionally biased region" description="Basic and acidic residues" evidence="1">
    <location>
        <begin position="68"/>
        <end position="79"/>
    </location>
</feature>
<dbReference type="RefSeq" id="XP_030761289.1">
    <property type="nucleotide sequence ID" value="XM_030905429.1"/>
</dbReference>
<protein>
    <submittedName>
        <fullName evidence="3 4">Zinc finger MYM-type protein 5-like isoform X2</fullName>
    </submittedName>
</protein>
<dbReference type="RefSeq" id="XP_030759583.1">
    <property type="nucleotide sequence ID" value="XM_030903723.1"/>
</dbReference>
<sequence>MMSSRKTKRQSGAFYRKEKNKRIEEISKQAGALRKYFREPEKTEPEPEQKDLIQNAVFDYSQPSTSTYDDKNTKSKDLTPDEGDEMASSSSTSSNSFIPSEPECEDETEKEEDSAQIALDDPGTWPNILTKTYIDLLVEHGPKQVTNFKFPVDEDGRKFSSSYYIKTLVNGEKINRAWLSYSIKLNRIFCFACKLFSKVSSTQLVNTGFSDWRHCSDYLNKHENTLKHVNSIRS</sequence>
<feature type="compositionally biased region" description="Basic and acidic residues" evidence="1">
    <location>
        <begin position="15"/>
        <end position="27"/>
    </location>
</feature>
<reference evidence="3 4" key="1">
    <citation type="submission" date="2025-04" db="UniProtKB">
        <authorList>
            <consortium name="RefSeq"/>
        </authorList>
    </citation>
    <scope>IDENTIFICATION</scope>
    <source>
        <tissue evidence="3 4">Gonads</tissue>
    </source>
</reference>
<evidence type="ECO:0000256" key="1">
    <source>
        <dbReference type="SAM" id="MobiDB-lite"/>
    </source>
</evidence>
<accession>A0A6J2YDN7</accession>
<organism evidence="2 4">
    <name type="scientific">Sitophilus oryzae</name>
    <name type="common">Rice weevil</name>
    <name type="synonym">Curculio oryzae</name>
    <dbReference type="NCBI Taxonomy" id="7048"/>
    <lineage>
        <taxon>Eukaryota</taxon>
        <taxon>Metazoa</taxon>
        <taxon>Ecdysozoa</taxon>
        <taxon>Arthropoda</taxon>
        <taxon>Hexapoda</taxon>
        <taxon>Insecta</taxon>
        <taxon>Pterygota</taxon>
        <taxon>Neoptera</taxon>
        <taxon>Endopterygota</taxon>
        <taxon>Coleoptera</taxon>
        <taxon>Polyphaga</taxon>
        <taxon>Cucujiformia</taxon>
        <taxon>Curculionidae</taxon>
        <taxon>Dryophthorinae</taxon>
        <taxon>Sitophilus</taxon>
    </lineage>
</organism>
<dbReference type="AlphaFoldDB" id="A0A6J2YDN7"/>
<evidence type="ECO:0000313" key="4">
    <source>
        <dbReference type="RefSeq" id="XP_030761289.1"/>
    </source>
</evidence>
<keyword evidence="2" id="KW-1185">Reference proteome</keyword>
<evidence type="ECO:0000313" key="2">
    <source>
        <dbReference type="Proteomes" id="UP000504635"/>
    </source>
</evidence>
<evidence type="ECO:0000313" key="3">
    <source>
        <dbReference type="RefSeq" id="XP_030759583.1"/>
    </source>
</evidence>
<feature type="compositionally biased region" description="Low complexity" evidence="1">
    <location>
        <begin position="88"/>
        <end position="101"/>
    </location>
</feature>
<dbReference type="OrthoDB" id="10066376at2759"/>